<keyword evidence="5" id="KW-0812">Transmembrane</keyword>
<feature type="chain" id="PRO_5029807345" evidence="8">
    <location>
        <begin position="29"/>
        <end position="449"/>
    </location>
</feature>
<proteinExistence type="inferred from homology"/>
<dbReference type="InterPro" id="IPR051906">
    <property type="entry name" value="TolC-like"/>
</dbReference>
<evidence type="ECO:0000256" key="6">
    <source>
        <dbReference type="ARBA" id="ARBA00023136"/>
    </source>
</evidence>
<dbReference type="Proteomes" id="UP000451233">
    <property type="component" value="Unassembled WGS sequence"/>
</dbReference>
<dbReference type="PANTHER" id="PTHR30026:SF20">
    <property type="entry name" value="OUTER MEMBRANE PROTEIN TOLC"/>
    <property type="match status" value="1"/>
</dbReference>
<dbReference type="EMBL" id="WVHS01000001">
    <property type="protein sequence ID" value="MXV14364.1"/>
    <property type="molecule type" value="Genomic_DNA"/>
</dbReference>
<dbReference type="Pfam" id="PF02321">
    <property type="entry name" value="OEP"/>
    <property type="match status" value="2"/>
</dbReference>
<comment type="subcellular location">
    <subcellularLocation>
        <location evidence="1">Cell outer membrane</location>
    </subcellularLocation>
</comment>
<organism evidence="9 10">
    <name type="scientific">Hufsiella ginkgonis</name>
    <dbReference type="NCBI Taxonomy" id="2695274"/>
    <lineage>
        <taxon>Bacteria</taxon>
        <taxon>Pseudomonadati</taxon>
        <taxon>Bacteroidota</taxon>
        <taxon>Sphingobacteriia</taxon>
        <taxon>Sphingobacteriales</taxon>
        <taxon>Sphingobacteriaceae</taxon>
        <taxon>Hufsiella</taxon>
    </lineage>
</organism>
<gene>
    <name evidence="9" type="ORF">GS398_03570</name>
</gene>
<evidence type="ECO:0000313" key="9">
    <source>
        <dbReference type="EMBL" id="MXV14364.1"/>
    </source>
</evidence>
<keyword evidence="4" id="KW-1134">Transmembrane beta strand</keyword>
<accession>A0A7K1XTR1</accession>
<evidence type="ECO:0000313" key="10">
    <source>
        <dbReference type="Proteomes" id="UP000451233"/>
    </source>
</evidence>
<dbReference type="InterPro" id="IPR003423">
    <property type="entry name" value="OMP_efflux"/>
</dbReference>
<keyword evidence="7" id="KW-0998">Cell outer membrane</keyword>
<name>A0A7K1XTR1_9SPHI</name>
<dbReference type="RefSeq" id="WP_160905339.1">
    <property type="nucleotide sequence ID" value="NZ_WVHS01000001.1"/>
</dbReference>
<dbReference type="GO" id="GO:1990281">
    <property type="term" value="C:efflux pump complex"/>
    <property type="evidence" value="ECO:0007669"/>
    <property type="project" value="TreeGrafter"/>
</dbReference>
<dbReference type="GO" id="GO:0015562">
    <property type="term" value="F:efflux transmembrane transporter activity"/>
    <property type="evidence" value="ECO:0007669"/>
    <property type="project" value="InterPro"/>
</dbReference>
<dbReference type="GO" id="GO:0015288">
    <property type="term" value="F:porin activity"/>
    <property type="evidence" value="ECO:0007669"/>
    <property type="project" value="TreeGrafter"/>
</dbReference>
<evidence type="ECO:0000256" key="2">
    <source>
        <dbReference type="ARBA" id="ARBA00007613"/>
    </source>
</evidence>
<dbReference type="AlphaFoldDB" id="A0A7K1XTR1"/>
<feature type="signal peptide" evidence="8">
    <location>
        <begin position="1"/>
        <end position="28"/>
    </location>
</feature>
<comment type="similarity">
    <text evidence="2">Belongs to the outer membrane factor (OMF) (TC 1.B.17) family.</text>
</comment>
<evidence type="ECO:0000256" key="8">
    <source>
        <dbReference type="SAM" id="SignalP"/>
    </source>
</evidence>
<dbReference type="PANTHER" id="PTHR30026">
    <property type="entry name" value="OUTER MEMBRANE PROTEIN TOLC"/>
    <property type="match status" value="1"/>
</dbReference>
<evidence type="ECO:0000256" key="1">
    <source>
        <dbReference type="ARBA" id="ARBA00004442"/>
    </source>
</evidence>
<evidence type="ECO:0000256" key="5">
    <source>
        <dbReference type="ARBA" id="ARBA00022692"/>
    </source>
</evidence>
<keyword evidence="8" id="KW-0732">Signal</keyword>
<dbReference type="SUPFAM" id="SSF56954">
    <property type="entry name" value="Outer membrane efflux proteins (OEP)"/>
    <property type="match status" value="1"/>
</dbReference>
<dbReference type="GO" id="GO:0009279">
    <property type="term" value="C:cell outer membrane"/>
    <property type="evidence" value="ECO:0007669"/>
    <property type="project" value="UniProtKB-SubCell"/>
</dbReference>
<comment type="caution">
    <text evidence="9">The sequence shown here is derived from an EMBL/GenBank/DDBJ whole genome shotgun (WGS) entry which is preliminary data.</text>
</comment>
<sequence length="449" mass="50020">MISKLNFSVRGKAVLILLSALLVSRADAQTTKTITLAEAIRLGLENSKTLKLSQARIDAAISEYNQAKDNVLPSAKASYAYNHAEIPTNTLRIGDGDPIHLPNRADAFIGTVSVQELLFAGNKLRYARESTELLTSIARADATQDKDNVIYGIISAYYNLYKVQQSKEVVRQNLESADKQLKQATRFFDQGVVTRNDVLRFQLQKSNVEVTGIDLESNRRIVNYDLNVLLGLPENTELVVADFMDKGSHNQQLAAYIDSALTRREEVKTADLRTRIAETNIKFIHADQYPTIGVGANLYYINAGGKVFPVSNSFVLPISIGATVSWNFDKLWMNKNKIAGARIQKTEAEIGRELSVDQVKTDVNRNYQNYRGALDRIRIYETQVTQATENDKILESKYRNSVASVTDRVDAGTQLFQAQINLELAKADAALAWYNLLKSTGTITQAQTN</sequence>
<keyword evidence="6" id="KW-0472">Membrane</keyword>
<evidence type="ECO:0000256" key="3">
    <source>
        <dbReference type="ARBA" id="ARBA00022448"/>
    </source>
</evidence>
<protein>
    <submittedName>
        <fullName evidence="9">TolC family protein</fullName>
    </submittedName>
</protein>
<evidence type="ECO:0000256" key="7">
    <source>
        <dbReference type="ARBA" id="ARBA00023237"/>
    </source>
</evidence>
<keyword evidence="3" id="KW-0813">Transport</keyword>
<reference evidence="9 10" key="1">
    <citation type="submission" date="2019-11" db="EMBL/GenBank/DDBJ databases">
        <title>Pedobacter sp. HMF7056 Genome sequencing and assembly.</title>
        <authorList>
            <person name="Kang H."/>
            <person name="Kim H."/>
            <person name="Joh K."/>
        </authorList>
    </citation>
    <scope>NUCLEOTIDE SEQUENCE [LARGE SCALE GENOMIC DNA]</scope>
    <source>
        <strain evidence="9 10">HMF7056</strain>
    </source>
</reference>
<keyword evidence="10" id="KW-1185">Reference proteome</keyword>
<dbReference type="Gene3D" id="1.20.1600.10">
    <property type="entry name" value="Outer membrane efflux proteins (OEP)"/>
    <property type="match status" value="1"/>
</dbReference>
<evidence type="ECO:0000256" key="4">
    <source>
        <dbReference type="ARBA" id="ARBA00022452"/>
    </source>
</evidence>